<dbReference type="PANTHER" id="PTHR43308:SF5">
    <property type="entry name" value="S-LAYER PROTEIN _ PEPTIDOGLYCAN ENDO-BETA-N-ACETYLGLUCOSAMINIDASE"/>
    <property type="match status" value="1"/>
</dbReference>
<protein>
    <submittedName>
        <fullName evidence="3">S-layer homology domain-containing protein</fullName>
    </submittedName>
</protein>
<feature type="chain" id="PRO_5045426386" evidence="1">
    <location>
        <begin position="26"/>
        <end position="220"/>
    </location>
</feature>
<evidence type="ECO:0000256" key="1">
    <source>
        <dbReference type="SAM" id="SignalP"/>
    </source>
</evidence>
<dbReference type="PROSITE" id="PS51272">
    <property type="entry name" value="SLH"/>
    <property type="match status" value="2"/>
</dbReference>
<feature type="domain" description="SLH" evidence="2">
    <location>
        <begin position="23"/>
        <end position="86"/>
    </location>
</feature>
<evidence type="ECO:0000259" key="2">
    <source>
        <dbReference type="PROSITE" id="PS51272"/>
    </source>
</evidence>
<dbReference type="EMBL" id="CP115667">
    <property type="protein sequence ID" value="WBW50504.1"/>
    <property type="molecule type" value="Genomic_DNA"/>
</dbReference>
<name>A0ABY7QWN1_9FIRM</name>
<organism evidence="3 4">
    <name type="scientific">Peptoniphilus equinus</name>
    <dbReference type="NCBI Taxonomy" id="3016343"/>
    <lineage>
        <taxon>Bacteria</taxon>
        <taxon>Bacillati</taxon>
        <taxon>Bacillota</taxon>
        <taxon>Tissierellia</taxon>
        <taxon>Tissierellales</taxon>
        <taxon>Peptoniphilaceae</taxon>
        <taxon>Peptoniphilus</taxon>
    </lineage>
</organism>
<dbReference type="Pfam" id="PF00395">
    <property type="entry name" value="SLH"/>
    <property type="match status" value="3"/>
</dbReference>
<dbReference type="Proteomes" id="UP001210339">
    <property type="component" value="Chromosome"/>
</dbReference>
<dbReference type="PANTHER" id="PTHR43308">
    <property type="entry name" value="OUTER MEMBRANE PROTEIN ALPHA-RELATED"/>
    <property type="match status" value="1"/>
</dbReference>
<reference evidence="3 4" key="1">
    <citation type="submission" date="2023-01" db="EMBL/GenBank/DDBJ databases">
        <authorList>
            <person name="Lee S.H."/>
            <person name="Jung H.S."/>
            <person name="Yun J.U."/>
        </authorList>
    </citation>
    <scope>NUCLEOTIDE SEQUENCE [LARGE SCALE GENOMIC DNA]</scope>
    <source>
        <strain evidence="3 4">CBA3646</strain>
    </source>
</reference>
<keyword evidence="4" id="KW-1185">Reference proteome</keyword>
<dbReference type="RefSeq" id="WP_271192036.1">
    <property type="nucleotide sequence ID" value="NZ_CP115667.1"/>
</dbReference>
<evidence type="ECO:0000313" key="3">
    <source>
        <dbReference type="EMBL" id="WBW50504.1"/>
    </source>
</evidence>
<dbReference type="InterPro" id="IPR001119">
    <property type="entry name" value="SLH_dom"/>
</dbReference>
<dbReference type="InterPro" id="IPR051465">
    <property type="entry name" value="Cell_Envelope_Struct_Comp"/>
</dbReference>
<proteinExistence type="predicted"/>
<keyword evidence="1" id="KW-0732">Signal</keyword>
<feature type="signal peptide" evidence="1">
    <location>
        <begin position="1"/>
        <end position="25"/>
    </location>
</feature>
<feature type="domain" description="SLH" evidence="2">
    <location>
        <begin position="143"/>
        <end position="205"/>
    </location>
</feature>
<accession>A0ABY7QWN1</accession>
<sequence>MHRLKQCMLFALLSIVLFTTSNAEAKVFSDTRGHWAASYIDQMSDKGFFAGYANNTFRPDDLMSRVEFYALINAMAGLNKTHTVTFEDVSTSDWYYTEVAKAIKSGYLTPTTGRLNPNNPIARQDVMAIIGYMYKLTPSKGSISQFSDSGKVNASNAGYVGALVKLGVVSGNGSMLYPNNGITRAEVAKILFTMMDKYGLPQERVVADSKIKFGSRSLYN</sequence>
<evidence type="ECO:0000313" key="4">
    <source>
        <dbReference type="Proteomes" id="UP001210339"/>
    </source>
</evidence>
<gene>
    <name evidence="3" type="ORF">O6R05_02875</name>
</gene>